<dbReference type="GO" id="GO:0046872">
    <property type="term" value="F:metal ion binding"/>
    <property type="evidence" value="ECO:0007669"/>
    <property type="project" value="UniProtKB-KW"/>
</dbReference>
<dbReference type="GO" id="GO:0015990">
    <property type="term" value="P:electron transport coupled proton transport"/>
    <property type="evidence" value="ECO:0007669"/>
    <property type="project" value="TreeGrafter"/>
</dbReference>
<evidence type="ECO:0000256" key="9">
    <source>
        <dbReference type="SAM" id="Phobius"/>
    </source>
</evidence>
<feature type="transmembrane region" description="Helical" evidence="9">
    <location>
        <begin position="309"/>
        <end position="333"/>
    </location>
</feature>
<organism evidence="11 12">
    <name type="scientific">Candidatus Doudnabacteria bacterium RIFCSPHIGHO2_01_FULL_41_86</name>
    <dbReference type="NCBI Taxonomy" id="1817821"/>
    <lineage>
        <taxon>Bacteria</taxon>
        <taxon>Candidatus Doudnaibacteriota</taxon>
    </lineage>
</organism>
<dbReference type="SUPFAM" id="SSF81442">
    <property type="entry name" value="Cytochrome c oxidase subunit I-like"/>
    <property type="match status" value="1"/>
</dbReference>
<keyword evidence="9" id="KW-1133">Transmembrane helix</keyword>
<dbReference type="GO" id="GO:0020037">
    <property type="term" value="F:heme binding"/>
    <property type="evidence" value="ECO:0007669"/>
    <property type="project" value="InterPro"/>
</dbReference>
<dbReference type="GO" id="GO:0022904">
    <property type="term" value="P:respiratory electron transport chain"/>
    <property type="evidence" value="ECO:0007669"/>
    <property type="project" value="TreeGrafter"/>
</dbReference>
<feature type="transmembrane region" description="Helical" evidence="9">
    <location>
        <begin position="56"/>
        <end position="80"/>
    </location>
</feature>
<feature type="transmembrane region" description="Helical" evidence="9">
    <location>
        <begin position="345"/>
        <end position="369"/>
    </location>
</feature>
<proteinExistence type="inferred from homology"/>
<dbReference type="GO" id="GO:0009486">
    <property type="term" value="F:cytochrome bo3 ubiquinol oxidase activity"/>
    <property type="evidence" value="ECO:0007669"/>
    <property type="project" value="TreeGrafter"/>
</dbReference>
<evidence type="ECO:0000256" key="4">
    <source>
        <dbReference type="ARBA" id="ARBA00022660"/>
    </source>
</evidence>
<evidence type="ECO:0000256" key="2">
    <source>
        <dbReference type="ARBA" id="ARBA00022448"/>
    </source>
</evidence>
<comment type="similarity">
    <text evidence="1">Belongs to the heme-copper respiratory oxidase family.</text>
</comment>
<dbReference type="PANTHER" id="PTHR10422">
    <property type="entry name" value="CYTOCHROME C OXIDASE SUBUNIT 1"/>
    <property type="match status" value="1"/>
</dbReference>
<dbReference type="Pfam" id="PF00115">
    <property type="entry name" value="COX1"/>
    <property type="match status" value="1"/>
</dbReference>
<dbReference type="InterPro" id="IPR036927">
    <property type="entry name" value="Cyt_c_oxase-like_su1_sf"/>
</dbReference>
<feature type="transmembrane region" description="Helical" evidence="9">
    <location>
        <begin position="591"/>
        <end position="611"/>
    </location>
</feature>
<keyword evidence="4" id="KW-0679">Respiratory chain</keyword>
<dbReference type="GO" id="GO:0004129">
    <property type="term" value="F:cytochrome-c oxidase activity"/>
    <property type="evidence" value="ECO:0007669"/>
    <property type="project" value="InterPro"/>
</dbReference>
<feature type="transmembrane region" description="Helical" evidence="9">
    <location>
        <begin position="494"/>
        <end position="517"/>
    </location>
</feature>
<gene>
    <name evidence="11" type="ORF">A2717_04130</name>
</gene>
<keyword evidence="6" id="KW-0249">Electron transport</keyword>
<feature type="transmembrane region" description="Helical" evidence="9">
    <location>
        <begin position="14"/>
        <end position="35"/>
    </location>
</feature>
<dbReference type="PRINTS" id="PR01165">
    <property type="entry name" value="CYCOXIDASEI"/>
</dbReference>
<feature type="transmembrane region" description="Helical" evidence="9">
    <location>
        <begin position="188"/>
        <end position="209"/>
    </location>
</feature>
<keyword evidence="7" id="KW-0408">Iron</keyword>
<sequence length="622" mass="69165">MFGRLSLEALPHEWYTLGAVVSLGLGGLVAAIFLSKKKLWGWLWNEWLTSTDPKKIGIMYIIVALLMLFRGFLDAAMLWFQQAVLNGTSYGLSADHFQEIFTAHGVIMVIFVTMGLMFGLMNYIIPLQIGARDVAFPFINSLSFWLYVAGAIFLNLFFVLGGDFSSAGWLAYPPLSGLEYSPGVGVDYWIWSLQISGLGTLLGGINILVTILKMRAPGMTLMKMPMFTWATLCSMVLIVSTFPLLTATLVLLSLDRLIGTHFFTSTMGGNPMMYVNLIWMWGHPEVYIIMIPSFGIFAQVVSTFSRKKLFGYSWTVASLIAVTLLSMLVWLHHFFTMGAGANVNAFFGIMTMIIAIPTGIIVFNSIMTMYQGRITFGTPMLWFLGFVSTFSFGGMAGVMLSVPAIDFQVHNSLFLVAHFHTMAIGGALFGIFAGFSFWFSKITGFKLNEKIGKAAFWCWIVGFFVSFVPLYVLGFMGATRRLDQYDPSTGWQSLFIISFVGLLIIATGAFLQVLQLIHGFLKRNENKDLTGNPWEAEGLEWSTSSPPPDYNFAVIPGTNKIEEFHMPKNTPIGIYVSGFVFLVGFGAVWHIYWLTALGIIGAIICVIIRALDEDTEYKVILK</sequence>
<keyword evidence="5" id="KW-0479">Metal-binding</keyword>
<keyword evidence="2" id="KW-0813">Transport</keyword>
<feature type="transmembrane region" description="Helical" evidence="9">
    <location>
        <begin position="100"/>
        <end position="124"/>
    </location>
</feature>
<name>A0A1F5N7W4_9BACT</name>
<reference evidence="11 12" key="1">
    <citation type="journal article" date="2016" name="Nat. Commun.">
        <title>Thousands of microbial genomes shed light on interconnected biogeochemical processes in an aquifer system.</title>
        <authorList>
            <person name="Anantharaman K."/>
            <person name="Brown C.T."/>
            <person name="Hug L.A."/>
            <person name="Sharon I."/>
            <person name="Castelle C.J."/>
            <person name="Probst A.J."/>
            <person name="Thomas B.C."/>
            <person name="Singh A."/>
            <person name="Wilkins M.J."/>
            <person name="Karaoz U."/>
            <person name="Brodie E.L."/>
            <person name="Williams K.H."/>
            <person name="Hubbard S.S."/>
            <person name="Banfield J.F."/>
        </authorList>
    </citation>
    <scope>NUCLEOTIDE SEQUENCE [LARGE SCALE GENOMIC DNA]</scope>
</reference>
<feature type="transmembrane region" description="Helical" evidence="9">
    <location>
        <begin position="569"/>
        <end position="585"/>
    </location>
</feature>
<keyword evidence="3" id="KW-0349">Heme</keyword>
<comment type="caution">
    <text evidence="11">The sequence shown here is derived from an EMBL/GenBank/DDBJ whole genome shotgun (WGS) entry which is preliminary data.</text>
</comment>
<dbReference type="GO" id="GO:0009060">
    <property type="term" value="P:aerobic respiration"/>
    <property type="evidence" value="ECO:0007669"/>
    <property type="project" value="InterPro"/>
</dbReference>
<dbReference type="InterPro" id="IPR000883">
    <property type="entry name" value="Cyt_C_Oxase_1"/>
</dbReference>
<evidence type="ECO:0000256" key="1">
    <source>
        <dbReference type="ARBA" id="ARBA00009578"/>
    </source>
</evidence>
<feature type="transmembrane region" description="Helical" evidence="9">
    <location>
        <begin position="229"/>
        <end position="254"/>
    </location>
</feature>
<dbReference type="AlphaFoldDB" id="A0A1F5N7W4"/>
<dbReference type="Gene3D" id="1.20.210.10">
    <property type="entry name" value="Cytochrome c oxidase-like, subunit I domain"/>
    <property type="match status" value="1"/>
</dbReference>
<evidence type="ECO:0000256" key="5">
    <source>
        <dbReference type="ARBA" id="ARBA00022723"/>
    </source>
</evidence>
<dbReference type="STRING" id="1817821.A2717_04130"/>
<dbReference type="Proteomes" id="UP000177610">
    <property type="component" value="Unassembled WGS sequence"/>
</dbReference>
<evidence type="ECO:0000256" key="8">
    <source>
        <dbReference type="ARBA" id="ARBA00023008"/>
    </source>
</evidence>
<evidence type="ECO:0000256" key="3">
    <source>
        <dbReference type="ARBA" id="ARBA00022617"/>
    </source>
</evidence>
<evidence type="ECO:0000313" key="12">
    <source>
        <dbReference type="Proteomes" id="UP000177610"/>
    </source>
</evidence>
<dbReference type="GO" id="GO:0005886">
    <property type="term" value="C:plasma membrane"/>
    <property type="evidence" value="ECO:0007669"/>
    <property type="project" value="TreeGrafter"/>
</dbReference>
<evidence type="ECO:0000313" key="11">
    <source>
        <dbReference type="EMBL" id="OGE73781.1"/>
    </source>
</evidence>
<accession>A0A1F5N7W4</accession>
<feature type="transmembrane region" description="Helical" evidence="9">
    <location>
        <begin position="417"/>
        <end position="439"/>
    </location>
</feature>
<feature type="transmembrane region" description="Helical" evidence="9">
    <location>
        <begin position="381"/>
        <end position="405"/>
    </location>
</feature>
<evidence type="ECO:0000256" key="6">
    <source>
        <dbReference type="ARBA" id="ARBA00022982"/>
    </source>
</evidence>
<feature type="transmembrane region" description="Helical" evidence="9">
    <location>
        <begin position="451"/>
        <end position="474"/>
    </location>
</feature>
<feature type="domain" description="Cytochrome oxidase subunit I profile" evidence="10">
    <location>
        <begin position="38"/>
        <end position="559"/>
    </location>
</feature>
<keyword evidence="8" id="KW-0186">Copper</keyword>
<keyword evidence="9" id="KW-0812">Transmembrane</keyword>
<protein>
    <submittedName>
        <fullName evidence="11">Cytochrome o ubiquinol oxidase subunit I</fullName>
    </submittedName>
</protein>
<evidence type="ECO:0000259" key="10">
    <source>
        <dbReference type="PROSITE" id="PS50855"/>
    </source>
</evidence>
<dbReference type="PANTHER" id="PTHR10422:SF35">
    <property type="entry name" value="CYTOCHROME BO(3) UBIQUINOL OXIDASE SUBUNIT 1"/>
    <property type="match status" value="1"/>
</dbReference>
<dbReference type="PROSITE" id="PS50855">
    <property type="entry name" value="COX1"/>
    <property type="match status" value="1"/>
</dbReference>
<dbReference type="EMBL" id="MFEH01000005">
    <property type="protein sequence ID" value="OGE73781.1"/>
    <property type="molecule type" value="Genomic_DNA"/>
</dbReference>
<feature type="transmembrane region" description="Helical" evidence="9">
    <location>
        <begin position="144"/>
        <end position="168"/>
    </location>
</feature>
<keyword evidence="9" id="KW-0472">Membrane</keyword>
<feature type="transmembrane region" description="Helical" evidence="9">
    <location>
        <begin position="274"/>
        <end position="297"/>
    </location>
</feature>
<evidence type="ECO:0000256" key="7">
    <source>
        <dbReference type="ARBA" id="ARBA00023004"/>
    </source>
</evidence>
<dbReference type="InterPro" id="IPR023616">
    <property type="entry name" value="Cyt_c_oxase-like_su1_dom"/>
</dbReference>